<evidence type="ECO:0000313" key="1">
    <source>
        <dbReference type="EMBL" id="EQD77677.1"/>
    </source>
</evidence>
<dbReference type="EMBL" id="AUZY01000687">
    <property type="protein sequence ID" value="EQD77677.1"/>
    <property type="molecule type" value="Genomic_DNA"/>
</dbReference>
<dbReference type="InterPro" id="IPR009057">
    <property type="entry name" value="Homeodomain-like_sf"/>
</dbReference>
<dbReference type="AlphaFoldDB" id="T1C6M2"/>
<reference evidence="1" key="2">
    <citation type="journal article" date="2014" name="ISME J.">
        <title>Microbial stratification in low pH oxic and suboxic macroscopic growths along an acid mine drainage.</title>
        <authorList>
            <person name="Mendez-Garcia C."/>
            <person name="Mesa V."/>
            <person name="Sprenger R.R."/>
            <person name="Richter M."/>
            <person name="Diez M.S."/>
            <person name="Solano J."/>
            <person name="Bargiela R."/>
            <person name="Golyshina O.V."/>
            <person name="Manteca A."/>
            <person name="Ramos J.L."/>
            <person name="Gallego J.R."/>
            <person name="Llorente I."/>
            <person name="Martins Dos Santos V.A."/>
            <person name="Jensen O.N."/>
            <person name="Pelaez A.I."/>
            <person name="Sanchez J."/>
            <person name="Ferrer M."/>
        </authorList>
    </citation>
    <scope>NUCLEOTIDE SEQUENCE</scope>
</reference>
<accession>T1C6M2</accession>
<name>T1C6M2_9ZZZZ</name>
<comment type="caution">
    <text evidence="1">The sequence shown here is derived from an EMBL/GenBank/DDBJ whole genome shotgun (WGS) entry which is preliminary data.</text>
</comment>
<dbReference type="SUPFAM" id="SSF46689">
    <property type="entry name" value="Homeodomain-like"/>
    <property type="match status" value="1"/>
</dbReference>
<organism evidence="1">
    <name type="scientific">mine drainage metagenome</name>
    <dbReference type="NCBI Taxonomy" id="410659"/>
    <lineage>
        <taxon>unclassified sequences</taxon>
        <taxon>metagenomes</taxon>
        <taxon>ecological metagenomes</taxon>
    </lineage>
</organism>
<proteinExistence type="predicted"/>
<reference evidence="1" key="1">
    <citation type="submission" date="2013-08" db="EMBL/GenBank/DDBJ databases">
        <authorList>
            <person name="Mendez C."/>
            <person name="Richter M."/>
            <person name="Ferrer M."/>
            <person name="Sanchez J."/>
        </authorList>
    </citation>
    <scope>NUCLEOTIDE SEQUENCE</scope>
</reference>
<protein>
    <submittedName>
        <fullName evidence="1">Transposase, IS4</fullName>
    </submittedName>
</protein>
<gene>
    <name evidence="1" type="ORF">B1B_00938</name>
</gene>
<sequence>MTVVPEPRRFFGRPAHPLQRRYEALRAYLFEGQPLAKVARRFRYTPRSLLVIASRFRRDQLPPFFRDIPRGRKDQPVATPLREAILALRHQKLSITDIARTLTSQGQKVSFSTVWHVLEEEGETRLPRRTAEERGVRPRPPLLKPPIADVEELDLSPGLEVPCRAPLLFLFAPFLARLDFDRRVRQAGFTGTSMIPAPAYLRSLFALKLLHRRRKNLVYPLAEDAGFGLFVGLNVLPKTTALSDYSYLFGPEPVRTLLTEVVECRSRMGAYPSRSFNLDFHPIPHHGDPEVSRLERNFATRRGKAVPSVLTAYAQEWEGREMVYSQANVVREEQAEEVLRFAEYWKGISGSYPDELVFDAHMTTHRVLAELDRRGITFLTLRERRPSEVARLRSLPPGAWTTVEVEIEGRKYPTPRVVDERVEIRDYPRRVRQIAAMDLGKESPMLLLTNDRRRKPGSLLTRYARRTLVENAIGEQVEFFEVDALSSSVRIKVDLDVALSVVGSAAYRWLGSQLRGYETAKARRVWETFLDRPGWVELTEKEVVVKVPRFSHGPVLLESPSCRDPTPIPWLGGRTLRVEVTRRKKPSGW</sequence>